<reference evidence="5" key="1">
    <citation type="journal article" date="2012" name="Nature">
        <title>The tomato genome sequence provides insights into fleshy fruit evolution.</title>
        <authorList>
            <consortium name="Tomato Genome Consortium"/>
        </authorList>
    </citation>
    <scope>NUCLEOTIDE SEQUENCE [LARGE SCALE GENOMIC DNA]</scope>
    <source>
        <strain evidence="5">cv. Heinz 1706</strain>
    </source>
</reference>
<evidence type="ECO:0000313" key="5">
    <source>
        <dbReference type="EnsemblPlants" id="Solyc11g020540.1.1.1"/>
    </source>
</evidence>
<reference evidence="5" key="2">
    <citation type="submission" date="2019-01" db="UniProtKB">
        <authorList>
            <consortium name="EnsemblPlants"/>
        </authorList>
    </citation>
    <scope>IDENTIFICATION</scope>
    <source>
        <strain evidence="5">cv. Heinz 1706</strain>
    </source>
</reference>
<accession>A0A3Q7ITZ9</accession>
<dbReference type="GO" id="GO:0045492">
    <property type="term" value="P:xylan biosynthetic process"/>
    <property type="evidence" value="ECO:0007669"/>
    <property type="project" value="InterPro"/>
</dbReference>
<sequence>MSLVTNVPKEVYEVKWDLVIVDGPEGDKPESPGRMAAIYIVDVVARRSKKNNGTHVLVHDVDRMIEK</sequence>
<organism evidence="5">
    <name type="scientific">Solanum lycopersicum</name>
    <name type="common">Tomato</name>
    <name type="synonym">Lycopersicon esculentum</name>
    <dbReference type="NCBI Taxonomy" id="4081"/>
    <lineage>
        <taxon>Eukaryota</taxon>
        <taxon>Viridiplantae</taxon>
        <taxon>Streptophyta</taxon>
        <taxon>Embryophyta</taxon>
        <taxon>Tracheophyta</taxon>
        <taxon>Spermatophyta</taxon>
        <taxon>Magnoliopsida</taxon>
        <taxon>eudicotyledons</taxon>
        <taxon>Gunneridae</taxon>
        <taxon>Pentapetalae</taxon>
        <taxon>asterids</taxon>
        <taxon>lamiids</taxon>
        <taxon>Solanales</taxon>
        <taxon>Solanaceae</taxon>
        <taxon>Solanoideae</taxon>
        <taxon>Solaneae</taxon>
        <taxon>Solanum</taxon>
        <taxon>Solanum subgen. Lycopersicon</taxon>
    </lineage>
</organism>
<comment type="subcellular location">
    <subcellularLocation>
        <location evidence="1">Golgi apparatus membrane</location>
        <topology evidence="1">Single-pass membrane protein</topology>
    </subcellularLocation>
</comment>
<dbReference type="PANTHER" id="PTHR31444">
    <property type="entry name" value="OS11G0490100 PROTEIN"/>
    <property type="match status" value="1"/>
</dbReference>
<name>A0A3Q7ITZ9_SOLLC</name>
<evidence type="ECO:0000256" key="4">
    <source>
        <dbReference type="ARBA" id="ARBA00023136"/>
    </source>
</evidence>
<dbReference type="PaxDb" id="4081-Solyc11g020540.1.1"/>
<dbReference type="EnsemblPlants" id="Solyc11g020540.1.1">
    <property type="protein sequence ID" value="Solyc11g020540.1.1.1"/>
    <property type="gene ID" value="Solyc11g020540.1"/>
</dbReference>
<evidence type="ECO:0000256" key="1">
    <source>
        <dbReference type="ARBA" id="ARBA00004194"/>
    </source>
</evidence>
<dbReference type="Proteomes" id="UP000004994">
    <property type="component" value="Chromosome 11"/>
</dbReference>
<dbReference type="AlphaFoldDB" id="A0A3Q7ITZ9"/>
<dbReference type="GO" id="GO:0000139">
    <property type="term" value="C:Golgi membrane"/>
    <property type="evidence" value="ECO:0007669"/>
    <property type="project" value="UniProtKB-SubCell"/>
</dbReference>
<evidence type="ECO:0000256" key="2">
    <source>
        <dbReference type="ARBA" id="ARBA00022692"/>
    </source>
</evidence>
<dbReference type="Pfam" id="PF21729">
    <property type="entry name" value="IRX15_IRX15L_GXM"/>
    <property type="match status" value="1"/>
</dbReference>
<protein>
    <submittedName>
        <fullName evidence="5">Uncharacterized protein</fullName>
    </submittedName>
</protein>
<keyword evidence="2" id="KW-0812">Transmembrane</keyword>
<evidence type="ECO:0000313" key="6">
    <source>
        <dbReference type="Proteomes" id="UP000004994"/>
    </source>
</evidence>
<dbReference type="InterPro" id="IPR006514">
    <property type="entry name" value="IRX15/GXM/AGM"/>
</dbReference>
<dbReference type="Gramene" id="Solyc11g020540.1.1">
    <property type="protein sequence ID" value="Solyc11g020540.1.1.1"/>
    <property type="gene ID" value="Solyc11g020540.1"/>
</dbReference>
<keyword evidence="6" id="KW-1185">Reference proteome</keyword>
<dbReference type="InParanoid" id="A0A3Q7ITZ9"/>
<keyword evidence="3" id="KW-1133">Transmembrane helix</keyword>
<keyword evidence="4" id="KW-0472">Membrane</keyword>
<evidence type="ECO:0000256" key="3">
    <source>
        <dbReference type="ARBA" id="ARBA00022989"/>
    </source>
</evidence>
<proteinExistence type="predicted"/>